<dbReference type="GO" id="GO:0019877">
    <property type="term" value="P:diaminopimelate biosynthetic process"/>
    <property type="evidence" value="ECO:0007669"/>
    <property type="project" value="UniProtKB-ARBA"/>
</dbReference>
<feature type="domain" description="Peptidase M20 dimerisation" evidence="3">
    <location>
        <begin position="189"/>
        <end position="283"/>
    </location>
</feature>
<dbReference type="Gene3D" id="3.30.70.360">
    <property type="match status" value="1"/>
</dbReference>
<feature type="binding site" evidence="2">
    <location>
        <position position="141"/>
    </location>
    <ligand>
        <name>Mn(2+)</name>
        <dbReference type="ChEBI" id="CHEBI:29035"/>
        <label>2</label>
    </ligand>
</feature>
<gene>
    <name evidence="4" type="ORF">C8P63_11763</name>
</gene>
<dbReference type="GO" id="GO:0050118">
    <property type="term" value="F:N-acetyldiaminopimelate deacetylase activity"/>
    <property type="evidence" value="ECO:0007669"/>
    <property type="project" value="UniProtKB-ARBA"/>
</dbReference>
<dbReference type="InterPro" id="IPR011650">
    <property type="entry name" value="Peptidase_M20_dimer"/>
</dbReference>
<dbReference type="PANTHER" id="PTHR11014:SF63">
    <property type="entry name" value="METALLOPEPTIDASE, PUTATIVE (AFU_ORTHOLOGUE AFUA_6G09600)-RELATED"/>
    <property type="match status" value="1"/>
</dbReference>
<proteinExistence type="predicted"/>
<evidence type="ECO:0000256" key="1">
    <source>
        <dbReference type="ARBA" id="ARBA00022801"/>
    </source>
</evidence>
<dbReference type="Gene3D" id="3.40.630.10">
    <property type="entry name" value="Zn peptidases"/>
    <property type="match status" value="1"/>
</dbReference>
<dbReference type="Proteomes" id="UP000244240">
    <property type="component" value="Unassembled WGS sequence"/>
</dbReference>
<evidence type="ECO:0000256" key="2">
    <source>
        <dbReference type="PIRSR" id="PIRSR005962-1"/>
    </source>
</evidence>
<organism evidence="4 5">
    <name type="scientific">Melghirimyces profundicolus</name>
    <dbReference type="NCBI Taxonomy" id="1242148"/>
    <lineage>
        <taxon>Bacteria</taxon>
        <taxon>Bacillati</taxon>
        <taxon>Bacillota</taxon>
        <taxon>Bacilli</taxon>
        <taxon>Bacillales</taxon>
        <taxon>Thermoactinomycetaceae</taxon>
        <taxon>Melghirimyces</taxon>
    </lineage>
</organism>
<dbReference type="EMBL" id="QBKR01000017">
    <property type="protein sequence ID" value="PTX58315.1"/>
    <property type="molecule type" value="Genomic_DNA"/>
</dbReference>
<feature type="binding site" evidence="2">
    <location>
        <position position="166"/>
    </location>
    <ligand>
        <name>Mn(2+)</name>
        <dbReference type="ChEBI" id="CHEBI:29035"/>
        <label>2</label>
    </ligand>
</feature>
<dbReference type="SUPFAM" id="SSF55031">
    <property type="entry name" value="Bacterial exopeptidase dimerisation domain"/>
    <property type="match status" value="1"/>
</dbReference>
<dbReference type="PANTHER" id="PTHR11014">
    <property type="entry name" value="PEPTIDASE M20 FAMILY MEMBER"/>
    <property type="match status" value="1"/>
</dbReference>
<accession>A0A2T6BQF1</accession>
<name>A0A2T6BQF1_9BACL</name>
<keyword evidence="1 4" id="KW-0378">Hydrolase</keyword>
<dbReference type="InterPro" id="IPR036264">
    <property type="entry name" value="Bact_exopeptidase_dim_dom"/>
</dbReference>
<feature type="binding site" evidence="2">
    <location>
        <position position="107"/>
    </location>
    <ligand>
        <name>Mn(2+)</name>
        <dbReference type="ChEBI" id="CHEBI:29035"/>
        <label>2</label>
    </ligand>
</feature>
<dbReference type="GO" id="GO:0046872">
    <property type="term" value="F:metal ion binding"/>
    <property type="evidence" value="ECO:0007669"/>
    <property type="project" value="UniProtKB-KW"/>
</dbReference>
<dbReference type="PIRSF" id="PIRSF005962">
    <property type="entry name" value="Pept_M20D_amidohydro"/>
    <property type="match status" value="1"/>
</dbReference>
<reference evidence="4 5" key="1">
    <citation type="submission" date="2018-04" db="EMBL/GenBank/DDBJ databases">
        <title>Genomic Encyclopedia of Archaeal and Bacterial Type Strains, Phase II (KMG-II): from individual species to whole genera.</title>
        <authorList>
            <person name="Goeker M."/>
        </authorList>
    </citation>
    <scope>NUCLEOTIDE SEQUENCE [LARGE SCALE GENOMIC DNA]</scope>
    <source>
        <strain evidence="4 5">DSM 45787</strain>
    </source>
</reference>
<keyword evidence="5" id="KW-1185">Reference proteome</keyword>
<evidence type="ECO:0000259" key="3">
    <source>
        <dbReference type="Pfam" id="PF07687"/>
    </source>
</evidence>
<feature type="binding site" evidence="2">
    <location>
        <position position="105"/>
    </location>
    <ligand>
        <name>Mn(2+)</name>
        <dbReference type="ChEBI" id="CHEBI:29035"/>
        <label>2</label>
    </ligand>
</feature>
<feature type="binding site" evidence="2">
    <location>
        <position position="365"/>
    </location>
    <ligand>
        <name>Mn(2+)</name>
        <dbReference type="ChEBI" id="CHEBI:29035"/>
        <label>2</label>
    </ligand>
</feature>
<evidence type="ECO:0000313" key="5">
    <source>
        <dbReference type="Proteomes" id="UP000244240"/>
    </source>
</evidence>
<dbReference type="InterPro" id="IPR017439">
    <property type="entry name" value="Amidohydrolase"/>
</dbReference>
<comment type="cofactor">
    <cofactor evidence="2">
        <name>Mn(2+)</name>
        <dbReference type="ChEBI" id="CHEBI:29035"/>
    </cofactor>
    <text evidence="2">The Mn(2+) ion enhances activity.</text>
</comment>
<dbReference type="Pfam" id="PF01546">
    <property type="entry name" value="Peptidase_M20"/>
    <property type="match status" value="1"/>
</dbReference>
<dbReference type="Pfam" id="PF07687">
    <property type="entry name" value="M20_dimer"/>
    <property type="match status" value="1"/>
</dbReference>
<keyword evidence="2" id="KW-0479">Metal-binding</keyword>
<protein>
    <submittedName>
        <fullName evidence="4">Amidohydrolase</fullName>
    </submittedName>
</protein>
<sequence>MDMDGELRDRIEAVYPWMVELRREFHQYPELSFMEERTSARVASELKKLNLKVRTGLGGHGVVGILDGGRPGRTVALRADMDALPIQDEKTCEYRSRVDGVMHACGHDAHMAALLGTARVLTEKKDEIPGRVVFLFQHAEEQIPGGASKMIEAGVLDGVDAVYGVHLWTPLPCGVIGIRDDALMAAADSFRIRVTGKGGHGGLPHEAVDAVAIASHLVVNLQTLISREVDPLKSGVISVGRIEGGGSFNVIAETCTLTGTVRTLDPKVRAFLQQRIGEVAEQTAQMFGARCKYDYGRGYPAVVNDREEAHRVAGVARQMLGNEQVWEVPPIMAGEDFAYYLQQRPGAFSLVGAGNKEKGWIYPHHHPLFDLDERAMKVSAELMIRSALACLTAERESEAAG</sequence>
<dbReference type="AlphaFoldDB" id="A0A2T6BQF1"/>
<evidence type="ECO:0000313" key="4">
    <source>
        <dbReference type="EMBL" id="PTX58315.1"/>
    </source>
</evidence>
<dbReference type="NCBIfam" id="TIGR01891">
    <property type="entry name" value="amidohydrolases"/>
    <property type="match status" value="1"/>
</dbReference>
<keyword evidence="2" id="KW-0464">Manganese</keyword>
<dbReference type="CDD" id="cd08021">
    <property type="entry name" value="M20_Acy1_YhaA-like"/>
    <property type="match status" value="1"/>
</dbReference>
<dbReference type="InterPro" id="IPR002933">
    <property type="entry name" value="Peptidase_M20"/>
</dbReference>
<dbReference type="SUPFAM" id="SSF53187">
    <property type="entry name" value="Zn-dependent exopeptidases"/>
    <property type="match status" value="1"/>
</dbReference>
<dbReference type="FunFam" id="3.30.70.360:FF:000001">
    <property type="entry name" value="N-acetyldiaminopimelate deacetylase"/>
    <property type="match status" value="1"/>
</dbReference>
<comment type="caution">
    <text evidence="4">The sequence shown here is derived from an EMBL/GenBank/DDBJ whole genome shotgun (WGS) entry which is preliminary data.</text>
</comment>